<name>A0AAP0F8I8_9MAGN</name>
<keyword evidence="8" id="KW-1185">Reference proteome</keyword>
<evidence type="ECO:0000313" key="7">
    <source>
        <dbReference type="EMBL" id="KAK9106736.1"/>
    </source>
</evidence>
<dbReference type="EMBL" id="JBBNAF010000010">
    <property type="protein sequence ID" value="KAK9106736.1"/>
    <property type="molecule type" value="Genomic_DNA"/>
</dbReference>
<organism evidence="7 8">
    <name type="scientific">Stephania yunnanensis</name>
    <dbReference type="NCBI Taxonomy" id="152371"/>
    <lineage>
        <taxon>Eukaryota</taxon>
        <taxon>Viridiplantae</taxon>
        <taxon>Streptophyta</taxon>
        <taxon>Embryophyta</taxon>
        <taxon>Tracheophyta</taxon>
        <taxon>Spermatophyta</taxon>
        <taxon>Magnoliopsida</taxon>
        <taxon>Ranunculales</taxon>
        <taxon>Menispermaceae</taxon>
        <taxon>Menispermoideae</taxon>
        <taxon>Cissampelideae</taxon>
        <taxon>Stephania</taxon>
    </lineage>
</organism>
<feature type="domain" description="SNF2 N-terminal" evidence="6">
    <location>
        <begin position="70"/>
        <end position="137"/>
    </location>
</feature>
<sequence length="217" mass="25158">MVQEKFQVVMNKLKERKNKIVRILLFLKIDDLGYVCRVCGIIQKSIESMLEYQWVKLHVTVHKRHYLSIYSMYEMKECGCVMAHAPGSGKTFMIISFIQSFLAKYLNGRPLIILPKGIVSTWKDEFQRWQVQEIPCYDFYSLKASNRSRELDVFEAMDRSEEHPFLGVPTASPRSLVIMSMTRLLRHVMTSCSQCQLLSFLTKGILRGTKSLMCSAP</sequence>
<dbReference type="GO" id="GO:0080188">
    <property type="term" value="P:gene silencing by siRNA-directed DNA methylation"/>
    <property type="evidence" value="ECO:0007669"/>
    <property type="project" value="InterPro"/>
</dbReference>
<keyword evidence="3" id="KW-0378">Hydrolase</keyword>
<dbReference type="AlphaFoldDB" id="A0AAP0F8I8"/>
<dbReference type="GO" id="GO:0004386">
    <property type="term" value="F:helicase activity"/>
    <property type="evidence" value="ECO:0007669"/>
    <property type="project" value="UniProtKB-KW"/>
</dbReference>
<gene>
    <name evidence="7" type="ORF">Syun_022747</name>
</gene>
<dbReference type="Pfam" id="PF00176">
    <property type="entry name" value="SNF2-rel_dom"/>
    <property type="match status" value="1"/>
</dbReference>
<proteinExistence type="predicted"/>
<evidence type="ECO:0000259" key="6">
    <source>
        <dbReference type="Pfam" id="PF00176"/>
    </source>
</evidence>
<protein>
    <recommendedName>
        <fullName evidence="6">SNF2 N-terminal domain-containing protein</fullName>
    </recommendedName>
</protein>
<reference evidence="7 8" key="1">
    <citation type="submission" date="2024-01" db="EMBL/GenBank/DDBJ databases">
        <title>Genome assemblies of Stephania.</title>
        <authorList>
            <person name="Yang L."/>
        </authorList>
    </citation>
    <scope>NUCLEOTIDE SEQUENCE [LARGE SCALE GENOMIC DNA]</scope>
    <source>
        <strain evidence="7">YNDBR</strain>
        <tissue evidence="7">Leaf</tissue>
    </source>
</reference>
<dbReference type="PANTHER" id="PTHR45821">
    <property type="entry name" value="SNF2 DOMAIN-CONTAINING PROTEIN CLASSY 2-RELATED"/>
    <property type="match status" value="1"/>
</dbReference>
<evidence type="ECO:0000256" key="3">
    <source>
        <dbReference type="ARBA" id="ARBA00022806"/>
    </source>
</evidence>
<dbReference type="InterPro" id="IPR027417">
    <property type="entry name" value="P-loop_NTPase"/>
</dbReference>
<dbReference type="GO" id="GO:0005634">
    <property type="term" value="C:nucleus"/>
    <property type="evidence" value="ECO:0007669"/>
    <property type="project" value="UniProtKB-SubCell"/>
</dbReference>
<dbReference type="InterPro" id="IPR044567">
    <property type="entry name" value="CLSY/DRD1"/>
</dbReference>
<dbReference type="Proteomes" id="UP001420932">
    <property type="component" value="Unassembled WGS sequence"/>
</dbReference>
<accession>A0AAP0F8I8</accession>
<keyword evidence="4" id="KW-0067">ATP-binding</keyword>
<keyword evidence="5" id="KW-0539">Nucleus</keyword>
<dbReference type="GO" id="GO:0005524">
    <property type="term" value="F:ATP binding"/>
    <property type="evidence" value="ECO:0007669"/>
    <property type="project" value="UniProtKB-KW"/>
</dbReference>
<evidence type="ECO:0000256" key="1">
    <source>
        <dbReference type="ARBA" id="ARBA00004123"/>
    </source>
</evidence>
<evidence type="ECO:0000313" key="8">
    <source>
        <dbReference type="Proteomes" id="UP001420932"/>
    </source>
</evidence>
<keyword evidence="3" id="KW-0347">Helicase</keyword>
<dbReference type="InterPro" id="IPR000330">
    <property type="entry name" value="SNF2_N"/>
</dbReference>
<dbReference type="PANTHER" id="PTHR45821:SF1">
    <property type="entry name" value="ATP-DEPENDENT HELICASE FAMILY PROTEIN-RELATED"/>
    <property type="match status" value="1"/>
</dbReference>
<dbReference type="SUPFAM" id="SSF52540">
    <property type="entry name" value="P-loop containing nucleoside triphosphate hydrolases"/>
    <property type="match status" value="1"/>
</dbReference>
<evidence type="ECO:0000256" key="2">
    <source>
        <dbReference type="ARBA" id="ARBA00022741"/>
    </source>
</evidence>
<comment type="subcellular location">
    <subcellularLocation>
        <location evidence="1">Nucleus</location>
    </subcellularLocation>
</comment>
<evidence type="ECO:0000256" key="4">
    <source>
        <dbReference type="ARBA" id="ARBA00022840"/>
    </source>
</evidence>
<dbReference type="InterPro" id="IPR038718">
    <property type="entry name" value="SNF2-like_sf"/>
</dbReference>
<comment type="caution">
    <text evidence="7">The sequence shown here is derived from an EMBL/GenBank/DDBJ whole genome shotgun (WGS) entry which is preliminary data.</text>
</comment>
<keyword evidence="2" id="KW-0547">Nucleotide-binding</keyword>
<evidence type="ECO:0000256" key="5">
    <source>
        <dbReference type="ARBA" id="ARBA00023242"/>
    </source>
</evidence>
<dbReference type="Gene3D" id="3.40.50.10810">
    <property type="entry name" value="Tandem AAA-ATPase domain"/>
    <property type="match status" value="1"/>
</dbReference>